<comment type="caution">
    <text evidence="1">The sequence shown here is derived from an EMBL/GenBank/DDBJ whole genome shotgun (WGS) entry which is preliminary data.</text>
</comment>
<evidence type="ECO:0000313" key="2">
    <source>
        <dbReference type="Proteomes" id="UP000324383"/>
    </source>
</evidence>
<dbReference type="AlphaFoldDB" id="A0A5D3EDX5"/>
<proteinExistence type="predicted"/>
<gene>
    <name evidence="1" type="ORF">FNJ60_05315</name>
</gene>
<organism evidence="1 2">
    <name type="scientific">Bacteroides pyogenes</name>
    <dbReference type="NCBI Taxonomy" id="310300"/>
    <lineage>
        <taxon>Bacteria</taxon>
        <taxon>Pseudomonadati</taxon>
        <taxon>Bacteroidota</taxon>
        <taxon>Bacteroidia</taxon>
        <taxon>Bacteroidales</taxon>
        <taxon>Bacteroidaceae</taxon>
        <taxon>Bacteroides</taxon>
    </lineage>
</organism>
<sequence>MNGMFTRNMTMEILNISIIWNEETGSKFTSNEARPILYNFLLALKGWKNT</sequence>
<dbReference type="EMBL" id="VKLW01000009">
    <property type="protein sequence ID" value="TYK34212.1"/>
    <property type="molecule type" value="Genomic_DNA"/>
</dbReference>
<accession>A0A5D3EDX5</accession>
<evidence type="ECO:0000313" key="1">
    <source>
        <dbReference type="EMBL" id="TYK34212.1"/>
    </source>
</evidence>
<protein>
    <submittedName>
        <fullName evidence="1">Uncharacterized protein</fullName>
    </submittedName>
</protein>
<dbReference type="Proteomes" id="UP000324383">
    <property type="component" value="Unassembled WGS sequence"/>
</dbReference>
<name>A0A5D3EDX5_9BACE</name>
<keyword evidence="2" id="KW-1185">Reference proteome</keyword>
<reference evidence="1 2" key="1">
    <citation type="submission" date="2019-07" db="EMBL/GenBank/DDBJ databases">
        <title>Draft Genome Sequences of Bacteroides pyogenes Strains Isolated from the Uterus Holstein Dairy Cows with Metritis.</title>
        <authorList>
            <person name="Cunha F."/>
            <person name="Galvao K.N."/>
            <person name="Jeon S.J."/>
            <person name="Jeong K.C."/>
        </authorList>
    </citation>
    <scope>NUCLEOTIDE SEQUENCE [LARGE SCALE GENOMIC DNA]</scope>
    <source>
        <strain evidence="1 2">KG-31</strain>
    </source>
</reference>